<proteinExistence type="predicted"/>
<dbReference type="EMBL" id="QKNV01000019">
    <property type="protein sequence ID" value="PZA22816.1"/>
    <property type="molecule type" value="Genomic_DNA"/>
</dbReference>
<dbReference type="AlphaFoldDB" id="A0A323VIF0"/>
<keyword evidence="3" id="KW-1185">Reference proteome</keyword>
<evidence type="ECO:0000313" key="4">
    <source>
        <dbReference type="Proteomes" id="UP000580718"/>
    </source>
</evidence>
<reference evidence="1 4" key="2">
    <citation type="submission" date="2020-08" db="EMBL/GenBank/DDBJ databases">
        <title>Sequencing the genomes of 1000 actinobacteria strains.</title>
        <authorList>
            <person name="Klenk H.-P."/>
        </authorList>
    </citation>
    <scope>NUCLEOTIDE SEQUENCE [LARGE SCALE GENOMIC DNA]</scope>
    <source>
        <strain evidence="1 4">DSM 16678</strain>
    </source>
</reference>
<dbReference type="EMBL" id="JACIBU010000001">
    <property type="protein sequence ID" value="MBB3675863.1"/>
    <property type="molecule type" value="Genomic_DNA"/>
</dbReference>
<evidence type="ECO:0000313" key="2">
    <source>
        <dbReference type="EMBL" id="PZA22816.1"/>
    </source>
</evidence>
<dbReference type="RefSeq" id="WP_110550909.1">
    <property type="nucleotide sequence ID" value="NZ_JACIBU010000001.1"/>
</dbReference>
<evidence type="ECO:0000313" key="1">
    <source>
        <dbReference type="EMBL" id="MBB3675863.1"/>
    </source>
</evidence>
<name>A0A323VIF0_9ACTN</name>
<accession>A0A323VIF0</accession>
<sequence length="192" mass="20785">MPFLSRRTTEVAPLPFDPRSPEGLAARWVQWVAAARADKNPIADETGEDAAANQPSDVFFLAGSYGERLVRRCVVPAGRDLFIPAFCNFERNPDGPPQPIESAHGSIAVDGAPLEADWISTPVPFLVSGARLNLMTGRTKPVPMTTWGLWKLIPALPQGQHEVHAVGGDGHGFVVDVRYELLVNAPSSVPWV</sequence>
<dbReference type="Proteomes" id="UP000247602">
    <property type="component" value="Unassembled WGS sequence"/>
</dbReference>
<organism evidence="2 3">
    <name type="scientific">Modestobacter versicolor</name>
    <dbReference type="NCBI Taxonomy" id="429133"/>
    <lineage>
        <taxon>Bacteria</taxon>
        <taxon>Bacillati</taxon>
        <taxon>Actinomycetota</taxon>
        <taxon>Actinomycetes</taxon>
        <taxon>Geodermatophilales</taxon>
        <taxon>Geodermatophilaceae</taxon>
        <taxon>Modestobacter</taxon>
    </lineage>
</organism>
<evidence type="ECO:0000313" key="3">
    <source>
        <dbReference type="Proteomes" id="UP000247602"/>
    </source>
</evidence>
<gene>
    <name evidence="2" type="ORF">DMO24_03250</name>
    <name evidence="1" type="ORF">FHX36_001598</name>
</gene>
<dbReference type="OrthoDB" id="5511088at2"/>
<dbReference type="Proteomes" id="UP000580718">
    <property type="component" value="Unassembled WGS sequence"/>
</dbReference>
<reference evidence="2 3" key="1">
    <citation type="submission" date="2018-06" db="EMBL/GenBank/DDBJ databases">
        <title>Draft genome sequence of Modestobacter versicolor CP153-2.</title>
        <authorList>
            <person name="Gundlapally S.R."/>
        </authorList>
    </citation>
    <scope>NUCLEOTIDE SEQUENCE [LARGE SCALE GENOMIC DNA]</scope>
    <source>
        <strain evidence="2 3">CP153-2</strain>
    </source>
</reference>
<comment type="caution">
    <text evidence="2">The sequence shown here is derived from an EMBL/GenBank/DDBJ whole genome shotgun (WGS) entry which is preliminary data.</text>
</comment>
<protein>
    <submittedName>
        <fullName evidence="2">Uncharacterized protein</fullName>
    </submittedName>
</protein>